<name>F2T3V6_AJEDA</name>
<proteinExistence type="predicted"/>
<reference evidence="1" key="1">
    <citation type="submission" date="2010-03" db="EMBL/GenBank/DDBJ databases">
        <title>Annotation of Blastomyces dermatitidis strain ATCC 18188.</title>
        <authorList>
            <consortium name="The Broad Institute Genome Sequencing Platform"/>
            <consortium name="Broad Institute Genome Sequencing Center for Infectious Disease."/>
            <person name="Cuomo C."/>
            <person name="Klein B."/>
            <person name="Sullivan T."/>
            <person name="Heitman J."/>
            <person name="Young S."/>
            <person name="Zeng Q."/>
            <person name="Gargeya S."/>
            <person name="Alvarado L."/>
            <person name="Berlin A.M."/>
            <person name="Chapman S.B."/>
            <person name="Chen Z."/>
            <person name="Freedman E."/>
            <person name="Gellesch M."/>
            <person name="Goldberg J."/>
            <person name="Griggs A."/>
            <person name="Gujja S."/>
            <person name="Heilman E."/>
            <person name="Heiman D."/>
            <person name="Howarth C."/>
            <person name="Mehta T."/>
            <person name="Neiman D."/>
            <person name="Pearson M."/>
            <person name="Roberts A."/>
            <person name="Saif S."/>
            <person name="Shea T."/>
            <person name="Shenoy N."/>
            <person name="Sisk P."/>
            <person name="Stolte C."/>
            <person name="Sykes S."/>
            <person name="White J."/>
            <person name="Yandava C."/>
            <person name="Haas B."/>
            <person name="Nusbaum C."/>
            <person name="Birren B."/>
        </authorList>
    </citation>
    <scope>NUCLEOTIDE SEQUENCE [LARGE SCALE GENOMIC DNA]</scope>
    <source>
        <strain evidence="1">ATCC 18188</strain>
    </source>
</reference>
<organism evidence="1">
    <name type="scientific">Ajellomyces dermatitidis (strain ATCC 18188 / CBS 674.68)</name>
    <name type="common">Blastomyces dermatitidis</name>
    <dbReference type="NCBI Taxonomy" id="653446"/>
    <lineage>
        <taxon>Eukaryota</taxon>
        <taxon>Fungi</taxon>
        <taxon>Dikarya</taxon>
        <taxon>Ascomycota</taxon>
        <taxon>Pezizomycotina</taxon>
        <taxon>Eurotiomycetes</taxon>
        <taxon>Eurotiomycetidae</taxon>
        <taxon>Onygenales</taxon>
        <taxon>Ajellomycetaceae</taxon>
        <taxon>Blastomyces</taxon>
    </lineage>
</organism>
<dbReference type="EMBL" id="GG749408">
    <property type="protein sequence ID" value="EGE78108.2"/>
    <property type="molecule type" value="Genomic_DNA"/>
</dbReference>
<dbReference type="Proteomes" id="UP000007802">
    <property type="component" value="Unassembled WGS sequence"/>
</dbReference>
<dbReference type="AlphaFoldDB" id="F2T3V6"/>
<dbReference type="HOGENOM" id="CLU_083646_0_0_1"/>
<accession>F2T3V6</accession>
<gene>
    <name evidence="1" type="ORF">BDDG_01045</name>
</gene>
<evidence type="ECO:0000313" key="1">
    <source>
        <dbReference type="EMBL" id="EGE78108.2"/>
    </source>
</evidence>
<sequence>MAPRVLNECKSPSTYSIAPRSLSDWSSHLFKSKVFLFFASSGLVELYEKLCAVQMMRKVQQRWQCVCKGRESGGSSSA</sequence>
<protein>
    <submittedName>
        <fullName evidence="1">Uncharacterized protein</fullName>
    </submittedName>
</protein>